<sequence>MEWYKILQIVLTADDTTIRKQYRKFALQLHPDINKFASAEAVFKLIGEAQRVLLDGEKRSRLDMNLRKNSSLSWVQVVDNIGFEPDAEEKDEIHWINEQLLVACGKHRLDYIEGVGVVVACLAKLKGFMSLFTKMDGGKHTIQIPSAEYSDSLTGFHLLK</sequence>
<dbReference type="PRINTS" id="PR00625">
    <property type="entry name" value="JDOMAIN"/>
</dbReference>
<keyword evidence="3" id="KW-1185">Reference proteome</keyword>
<dbReference type="Proteomes" id="UP001374584">
    <property type="component" value="Unassembled WGS sequence"/>
</dbReference>
<comment type="caution">
    <text evidence="2">The sequence shown here is derived from an EMBL/GenBank/DDBJ whole genome shotgun (WGS) entry which is preliminary data.</text>
</comment>
<dbReference type="SMART" id="SM00271">
    <property type="entry name" value="DnaJ"/>
    <property type="match status" value="1"/>
</dbReference>
<dbReference type="SUPFAM" id="SSF46565">
    <property type="entry name" value="Chaperone J-domain"/>
    <property type="match status" value="1"/>
</dbReference>
<dbReference type="PROSITE" id="PS50076">
    <property type="entry name" value="DNAJ_2"/>
    <property type="match status" value="1"/>
</dbReference>
<dbReference type="PANTHER" id="PTHR45089">
    <property type="entry name" value="DNAJ HEAT SHOCK AMINO-TERMINAL DOMAIN PROTEIN-RELATED"/>
    <property type="match status" value="1"/>
</dbReference>
<organism evidence="2 3">
    <name type="scientific">Phaseolus coccineus</name>
    <name type="common">Scarlet runner bean</name>
    <name type="synonym">Phaseolus multiflorus</name>
    <dbReference type="NCBI Taxonomy" id="3886"/>
    <lineage>
        <taxon>Eukaryota</taxon>
        <taxon>Viridiplantae</taxon>
        <taxon>Streptophyta</taxon>
        <taxon>Embryophyta</taxon>
        <taxon>Tracheophyta</taxon>
        <taxon>Spermatophyta</taxon>
        <taxon>Magnoliopsida</taxon>
        <taxon>eudicotyledons</taxon>
        <taxon>Gunneridae</taxon>
        <taxon>Pentapetalae</taxon>
        <taxon>rosids</taxon>
        <taxon>fabids</taxon>
        <taxon>Fabales</taxon>
        <taxon>Fabaceae</taxon>
        <taxon>Papilionoideae</taxon>
        <taxon>50 kb inversion clade</taxon>
        <taxon>NPAAA clade</taxon>
        <taxon>indigoferoid/millettioid clade</taxon>
        <taxon>Phaseoleae</taxon>
        <taxon>Phaseolus</taxon>
    </lineage>
</organism>
<evidence type="ECO:0000259" key="1">
    <source>
        <dbReference type="PROSITE" id="PS50076"/>
    </source>
</evidence>
<dbReference type="PANTHER" id="PTHR45089:SF24">
    <property type="entry name" value="DNAJ HEAT SHOCK N-TERMINAL DOMAIN-CONTAINING PROTEIN"/>
    <property type="match status" value="1"/>
</dbReference>
<dbReference type="InterPro" id="IPR036869">
    <property type="entry name" value="J_dom_sf"/>
</dbReference>
<proteinExistence type="predicted"/>
<evidence type="ECO:0000313" key="3">
    <source>
        <dbReference type="Proteomes" id="UP001374584"/>
    </source>
</evidence>
<accession>A0AAN9MMB5</accession>
<dbReference type="CDD" id="cd06257">
    <property type="entry name" value="DnaJ"/>
    <property type="match status" value="1"/>
</dbReference>
<reference evidence="2 3" key="1">
    <citation type="submission" date="2024-01" db="EMBL/GenBank/DDBJ databases">
        <title>The genomes of 5 underutilized Papilionoideae crops provide insights into root nodulation and disease resistanc.</title>
        <authorList>
            <person name="Jiang F."/>
        </authorList>
    </citation>
    <scope>NUCLEOTIDE SEQUENCE [LARGE SCALE GENOMIC DNA]</scope>
    <source>
        <strain evidence="2">JINMINGXINNONG_FW02</strain>
        <tissue evidence="2">Leaves</tissue>
    </source>
</reference>
<name>A0AAN9MMB5_PHACN</name>
<dbReference type="Pfam" id="PF00226">
    <property type="entry name" value="DnaJ"/>
    <property type="match status" value="1"/>
</dbReference>
<dbReference type="Gene3D" id="1.10.287.110">
    <property type="entry name" value="DnaJ domain"/>
    <property type="match status" value="1"/>
</dbReference>
<gene>
    <name evidence="2" type="ORF">VNO80_19494</name>
</gene>
<dbReference type="InterPro" id="IPR001623">
    <property type="entry name" value="DnaJ_domain"/>
</dbReference>
<dbReference type="AlphaFoldDB" id="A0AAN9MMB5"/>
<dbReference type="EMBL" id="JAYMYR010000007">
    <property type="protein sequence ID" value="KAK7354038.1"/>
    <property type="molecule type" value="Genomic_DNA"/>
</dbReference>
<feature type="domain" description="J" evidence="1">
    <location>
        <begin position="2"/>
        <end position="66"/>
    </location>
</feature>
<evidence type="ECO:0000313" key="2">
    <source>
        <dbReference type="EMBL" id="KAK7354038.1"/>
    </source>
</evidence>
<protein>
    <recommendedName>
        <fullName evidence="1">J domain-containing protein</fullName>
    </recommendedName>
</protein>